<dbReference type="OrthoDB" id="9810952at2"/>
<gene>
    <name evidence="11" type="ORF">GH741_04005</name>
</gene>
<keyword evidence="9 10" id="KW-0472">Membrane</keyword>
<keyword evidence="8" id="KW-0406">Ion transport</keyword>
<evidence type="ECO:0000256" key="8">
    <source>
        <dbReference type="ARBA" id="ARBA00023065"/>
    </source>
</evidence>
<evidence type="ECO:0000256" key="10">
    <source>
        <dbReference type="SAM" id="Phobius"/>
    </source>
</evidence>
<dbReference type="GO" id="GO:0005886">
    <property type="term" value="C:plasma membrane"/>
    <property type="evidence" value="ECO:0007669"/>
    <property type="project" value="UniProtKB-SubCell"/>
</dbReference>
<evidence type="ECO:0000313" key="11">
    <source>
        <dbReference type="EMBL" id="MRH41835.1"/>
    </source>
</evidence>
<evidence type="ECO:0000256" key="5">
    <source>
        <dbReference type="ARBA" id="ARBA00022692"/>
    </source>
</evidence>
<feature type="transmembrane region" description="Helical" evidence="10">
    <location>
        <begin position="215"/>
        <end position="236"/>
    </location>
</feature>
<evidence type="ECO:0000256" key="6">
    <source>
        <dbReference type="ARBA" id="ARBA00022958"/>
    </source>
</evidence>
<dbReference type="RefSeq" id="WP_153735578.1">
    <property type="nucleotide sequence ID" value="NZ_WJNG01000002.1"/>
</dbReference>
<evidence type="ECO:0000256" key="1">
    <source>
        <dbReference type="ARBA" id="ARBA00004651"/>
    </source>
</evidence>
<dbReference type="Proteomes" id="UP000799092">
    <property type="component" value="Unassembled WGS sequence"/>
</dbReference>
<feature type="transmembrane region" description="Helical" evidence="10">
    <location>
        <begin position="31"/>
        <end position="53"/>
    </location>
</feature>
<keyword evidence="5 10" id="KW-0812">Transmembrane</keyword>
<dbReference type="Pfam" id="PF02386">
    <property type="entry name" value="TrkH"/>
    <property type="match status" value="1"/>
</dbReference>
<sequence length="432" mass="47454">MSPPHLLAVSMLTVIVIGTLFLKLPYASETYVSWIDALFTATSATTVTGLSVLDTQHDFTMFGQTIIMLLIQFGGIGLMTFAIFTLLIMGRKITLRQRVYLSSSFSQETSGGVVKLVKSLVCFVFIVETIAFVILSIRWVPIFGWKDGLFYSLFHAISAFNNAGFSTWSNNLIGFVADPIVNITITTLFIIGGLGFTVVTDLISNKRWKKLMLHTKLMITGTLVINIISMFVIFLLEYNNPDTLGSLSMNSKLIASYFQGVSPRTAGFNTINIGSMEDATLLYTMLLMFIGAGTASTASGIKLTTVIVVLLSTIAFLNSKSEPVIFKRTIKREVIIRSLAIIIISLSIVFLFLFFLSITEDASFMEVMFETVSAFGTVGLSMGITPDLTSVGKILLIFLMFIGRLGPLTFAFLLAKPHSTKVRYPSDQVFTG</sequence>
<evidence type="ECO:0000313" key="12">
    <source>
        <dbReference type="Proteomes" id="UP000799092"/>
    </source>
</evidence>
<evidence type="ECO:0000256" key="2">
    <source>
        <dbReference type="ARBA" id="ARBA00022448"/>
    </source>
</evidence>
<comment type="subcellular location">
    <subcellularLocation>
        <location evidence="1">Cell membrane</location>
        <topology evidence="1">Multi-pass membrane protein</topology>
    </subcellularLocation>
</comment>
<dbReference type="PANTHER" id="PTHR32024">
    <property type="entry name" value="TRK SYSTEM POTASSIUM UPTAKE PROTEIN TRKG-RELATED"/>
    <property type="match status" value="1"/>
</dbReference>
<feature type="transmembrane region" description="Helical" evidence="10">
    <location>
        <begin position="180"/>
        <end position="203"/>
    </location>
</feature>
<dbReference type="NCBIfam" id="TIGR00933">
    <property type="entry name" value="2a38"/>
    <property type="match status" value="1"/>
</dbReference>
<dbReference type="AlphaFoldDB" id="A0A6A8D7W1"/>
<feature type="transmembrane region" description="Helical" evidence="10">
    <location>
        <begin position="65"/>
        <end position="88"/>
    </location>
</feature>
<dbReference type="GO" id="GO:0015379">
    <property type="term" value="F:potassium:chloride symporter activity"/>
    <property type="evidence" value="ECO:0007669"/>
    <property type="project" value="InterPro"/>
</dbReference>
<name>A0A6A8D7W1_9BACI</name>
<keyword evidence="3" id="KW-1003">Cell membrane</keyword>
<evidence type="ECO:0000256" key="3">
    <source>
        <dbReference type="ARBA" id="ARBA00022475"/>
    </source>
</evidence>
<keyword evidence="6" id="KW-0630">Potassium</keyword>
<accession>A0A6A8D7W1</accession>
<feature type="transmembrane region" description="Helical" evidence="10">
    <location>
        <begin position="338"/>
        <end position="358"/>
    </location>
</feature>
<comment type="caution">
    <text evidence="11">The sequence shown here is derived from an EMBL/GenBank/DDBJ whole genome shotgun (WGS) entry which is preliminary data.</text>
</comment>
<evidence type="ECO:0000256" key="4">
    <source>
        <dbReference type="ARBA" id="ARBA00022538"/>
    </source>
</evidence>
<evidence type="ECO:0000256" key="9">
    <source>
        <dbReference type="ARBA" id="ARBA00023136"/>
    </source>
</evidence>
<dbReference type="InterPro" id="IPR004772">
    <property type="entry name" value="TrkH"/>
</dbReference>
<keyword evidence="4" id="KW-0633">Potassium transport</keyword>
<evidence type="ECO:0000256" key="7">
    <source>
        <dbReference type="ARBA" id="ARBA00022989"/>
    </source>
</evidence>
<dbReference type="InterPro" id="IPR003445">
    <property type="entry name" value="Cat_transpt"/>
</dbReference>
<keyword evidence="2" id="KW-0813">Transport</keyword>
<feature type="transmembrane region" description="Helical" evidence="10">
    <location>
        <begin position="394"/>
        <end position="415"/>
    </location>
</feature>
<feature type="transmembrane region" description="Helical" evidence="10">
    <location>
        <begin position="120"/>
        <end position="140"/>
    </location>
</feature>
<keyword evidence="7 10" id="KW-1133">Transmembrane helix</keyword>
<feature type="transmembrane region" description="Helical" evidence="10">
    <location>
        <begin position="6"/>
        <end position="24"/>
    </location>
</feature>
<dbReference type="PANTHER" id="PTHR32024:SF1">
    <property type="entry name" value="KTR SYSTEM POTASSIUM UPTAKE PROTEIN B"/>
    <property type="match status" value="1"/>
</dbReference>
<protein>
    <submittedName>
        <fullName evidence="11">Ktr system potassium transporter B</fullName>
    </submittedName>
</protein>
<proteinExistence type="predicted"/>
<reference evidence="11" key="1">
    <citation type="submission" date="2019-11" db="EMBL/GenBank/DDBJ databases">
        <authorList>
            <person name="Li J."/>
        </authorList>
    </citation>
    <scope>NUCLEOTIDE SEQUENCE</scope>
    <source>
        <strain evidence="11">B6B</strain>
    </source>
</reference>
<organism evidence="11 12">
    <name type="scientific">Aquibacillus halophilus</name>
    <dbReference type="NCBI Taxonomy" id="930132"/>
    <lineage>
        <taxon>Bacteria</taxon>
        <taxon>Bacillati</taxon>
        <taxon>Bacillota</taxon>
        <taxon>Bacilli</taxon>
        <taxon>Bacillales</taxon>
        <taxon>Bacillaceae</taxon>
        <taxon>Aquibacillus</taxon>
    </lineage>
</organism>
<dbReference type="EMBL" id="WJNG01000002">
    <property type="protein sequence ID" value="MRH41835.1"/>
    <property type="molecule type" value="Genomic_DNA"/>
</dbReference>
<feature type="transmembrane region" description="Helical" evidence="10">
    <location>
        <begin position="286"/>
        <end position="317"/>
    </location>
</feature>
<keyword evidence="12" id="KW-1185">Reference proteome</keyword>